<dbReference type="Proteomes" id="UP000247612">
    <property type="component" value="Unassembled WGS sequence"/>
</dbReference>
<dbReference type="GO" id="GO:0000287">
    <property type="term" value="F:magnesium ion binding"/>
    <property type="evidence" value="ECO:0007669"/>
    <property type="project" value="TreeGrafter"/>
</dbReference>
<dbReference type="Gene3D" id="3.40.50.1000">
    <property type="entry name" value="HAD superfamily/HAD-like"/>
    <property type="match status" value="1"/>
</dbReference>
<dbReference type="Pfam" id="PF08282">
    <property type="entry name" value="Hydrolase_3"/>
    <property type="match status" value="2"/>
</dbReference>
<accession>A0A318KVT5</accession>
<evidence type="ECO:0000313" key="1">
    <source>
        <dbReference type="EMBL" id="PXX77313.1"/>
    </source>
</evidence>
<name>A0A318KVT5_9FIRM</name>
<organism evidence="1 2">
    <name type="scientific">Dielma fastidiosa</name>
    <dbReference type="NCBI Taxonomy" id="1034346"/>
    <lineage>
        <taxon>Bacteria</taxon>
        <taxon>Bacillati</taxon>
        <taxon>Bacillota</taxon>
        <taxon>Erysipelotrichia</taxon>
        <taxon>Erysipelotrichales</taxon>
        <taxon>Erysipelotrichaceae</taxon>
        <taxon>Dielma</taxon>
    </lineage>
</organism>
<dbReference type="PANTHER" id="PTHR10000:SF8">
    <property type="entry name" value="HAD SUPERFAMILY HYDROLASE-LIKE, TYPE 3"/>
    <property type="match status" value="1"/>
</dbReference>
<dbReference type="InterPro" id="IPR036412">
    <property type="entry name" value="HAD-like_sf"/>
</dbReference>
<dbReference type="SFLD" id="SFLDG01140">
    <property type="entry name" value="C2.B:_Phosphomannomutase_and_P"/>
    <property type="match status" value="1"/>
</dbReference>
<proteinExistence type="predicted"/>
<evidence type="ECO:0008006" key="3">
    <source>
        <dbReference type="Google" id="ProtNLM"/>
    </source>
</evidence>
<dbReference type="SFLD" id="SFLDS00003">
    <property type="entry name" value="Haloacid_Dehalogenase"/>
    <property type="match status" value="1"/>
</dbReference>
<dbReference type="STRING" id="1034346.GCA_000313565_03229"/>
<dbReference type="PANTHER" id="PTHR10000">
    <property type="entry name" value="PHOSPHOSERINE PHOSPHATASE"/>
    <property type="match status" value="1"/>
</dbReference>
<comment type="caution">
    <text evidence="1">The sequence shown here is derived from an EMBL/GenBank/DDBJ whole genome shotgun (WGS) entry which is preliminary data.</text>
</comment>
<reference evidence="1 2" key="1">
    <citation type="submission" date="2018-05" db="EMBL/GenBank/DDBJ databases">
        <title>Genomic Encyclopedia of Type Strains, Phase IV (KMG-IV): sequencing the most valuable type-strain genomes for metagenomic binning, comparative biology and taxonomic classification.</title>
        <authorList>
            <person name="Goeker M."/>
        </authorList>
    </citation>
    <scope>NUCLEOTIDE SEQUENCE [LARGE SCALE GENOMIC DNA]</scope>
    <source>
        <strain evidence="1 2">JC118</strain>
    </source>
</reference>
<keyword evidence="2" id="KW-1185">Reference proteome</keyword>
<sequence length="289" mass="33281">MIKWIVTDMDGTLLNSQDQISSRNKAVLMKCQQQGIKLILASGRSQYRLYPYAQALDMKKYDGYFIEVNGMAYRHLQSNERVLFKRLNHEQIVAVFNELKKYGGEIQCYLDDTIYMAMTPWVFAQKQKERKELQLPDDYPWTGGAWGWLGDTRNGYPYIHWVYSAAQLPRELNKITFMREPEYVTSIMAELSKRFADCELVRPVPRAIEFSPKGITKGSCLEKLMKDENIGVDEVLVIGDGENDIDMFSKVKYSVAMGNAEAYVKERAYDLTLSNDEDGVAAAIEKYCF</sequence>
<dbReference type="GO" id="GO:0005829">
    <property type="term" value="C:cytosol"/>
    <property type="evidence" value="ECO:0007669"/>
    <property type="project" value="TreeGrafter"/>
</dbReference>
<protein>
    <recommendedName>
        <fullName evidence="3">HAD family phosphatase</fullName>
    </recommendedName>
</protein>
<dbReference type="EMBL" id="QJKH01000011">
    <property type="protein sequence ID" value="PXX77313.1"/>
    <property type="molecule type" value="Genomic_DNA"/>
</dbReference>
<dbReference type="InterPro" id="IPR023214">
    <property type="entry name" value="HAD_sf"/>
</dbReference>
<dbReference type="OrthoDB" id="9781413at2"/>
<dbReference type="InterPro" id="IPR006379">
    <property type="entry name" value="HAD-SF_hydro_IIB"/>
</dbReference>
<dbReference type="SUPFAM" id="SSF56784">
    <property type="entry name" value="HAD-like"/>
    <property type="match status" value="1"/>
</dbReference>
<evidence type="ECO:0000313" key="2">
    <source>
        <dbReference type="Proteomes" id="UP000247612"/>
    </source>
</evidence>
<dbReference type="InterPro" id="IPR000150">
    <property type="entry name" value="Cof"/>
</dbReference>
<dbReference type="RefSeq" id="WP_022939507.1">
    <property type="nucleotide sequence ID" value="NZ_CABKRQ010000010.1"/>
</dbReference>
<dbReference type="Gene3D" id="3.30.1240.10">
    <property type="match status" value="1"/>
</dbReference>
<dbReference type="CDD" id="cd07516">
    <property type="entry name" value="HAD_Pase"/>
    <property type="match status" value="1"/>
</dbReference>
<dbReference type="NCBIfam" id="TIGR01484">
    <property type="entry name" value="HAD-SF-IIB"/>
    <property type="match status" value="2"/>
</dbReference>
<dbReference type="NCBIfam" id="TIGR00099">
    <property type="entry name" value="Cof-subfamily"/>
    <property type="match status" value="1"/>
</dbReference>
<dbReference type="GO" id="GO:0016791">
    <property type="term" value="F:phosphatase activity"/>
    <property type="evidence" value="ECO:0007669"/>
    <property type="project" value="TreeGrafter"/>
</dbReference>
<gene>
    <name evidence="1" type="ORF">DES51_11164</name>
</gene>
<dbReference type="AlphaFoldDB" id="A0A318KVT5"/>
<dbReference type="PROSITE" id="PS01229">
    <property type="entry name" value="COF_2"/>
    <property type="match status" value="1"/>
</dbReference>